<organism evidence="2 3">
    <name type="scientific">Mucilaginibacter defluvii</name>
    <dbReference type="NCBI Taxonomy" id="1196019"/>
    <lineage>
        <taxon>Bacteria</taxon>
        <taxon>Pseudomonadati</taxon>
        <taxon>Bacteroidota</taxon>
        <taxon>Sphingobacteriia</taxon>
        <taxon>Sphingobacteriales</taxon>
        <taxon>Sphingobacteriaceae</taxon>
        <taxon>Mucilaginibacter</taxon>
    </lineage>
</organism>
<name>A0ABP9FVH5_9SPHI</name>
<keyword evidence="3" id="KW-1185">Reference proteome</keyword>
<proteinExistence type="predicted"/>
<dbReference type="InterPro" id="IPR013830">
    <property type="entry name" value="SGNH_hydro"/>
</dbReference>
<dbReference type="Pfam" id="PF13472">
    <property type="entry name" value="Lipase_GDSL_2"/>
    <property type="match status" value="1"/>
</dbReference>
<dbReference type="InterPro" id="IPR036514">
    <property type="entry name" value="SGNH_hydro_sf"/>
</dbReference>
<keyword evidence="2" id="KW-0378">Hydrolase</keyword>
<evidence type="ECO:0000313" key="3">
    <source>
        <dbReference type="Proteomes" id="UP001501436"/>
    </source>
</evidence>
<protein>
    <submittedName>
        <fullName evidence="2">SGNH/GDSL hydrolase family protein</fullName>
    </submittedName>
</protein>
<evidence type="ECO:0000313" key="2">
    <source>
        <dbReference type="EMBL" id="GAA4918332.1"/>
    </source>
</evidence>
<sequence length="198" mass="23547">MYWYEEDVKQLEKRSQQLTYEPETLFYGSSSIRLWETLYSDFADLKPVNLGFGGSTLAACVWFFKRIMLTYNPKRLVVYAGDNDLGDGRTPEEVFIFFKQLMVEVNRRFGNIQCYYISLKPSINRRNIIDRFKYTNNLIETEIVKSSDNWHFINIFSHMVDAGDYPKGRYFVNDGLHLSKEGYELWKQVVAEQLYRHH</sequence>
<dbReference type="SUPFAM" id="SSF52266">
    <property type="entry name" value="SGNH hydrolase"/>
    <property type="match status" value="1"/>
</dbReference>
<dbReference type="RefSeq" id="WP_345331296.1">
    <property type="nucleotide sequence ID" value="NZ_BAABJI010000002.1"/>
</dbReference>
<dbReference type="Gene3D" id="3.40.50.1110">
    <property type="entry name" value="SGNH hydrolase"/>
    <property type="match status" value="1"/>
</dbReference>
<gene>
    <name evidence="2" type="ORF">GCM10023313_22480</name>
</gene>
<evidence type="ECO:0000259" key="1">
    <source>
        <dbReference type="Pfam" id="PF13472"/>
    </source>
</evidence>
<dbReference type="Proteomes" id="UP001501436">
    <property type="component" value="Unassembled WGS sequence"/>
</dbReference>
<dbReference type="EMBL" id="BAABJI010000002">
    <property type="protein sequence ID" value="GAA4918332.1"/>
    <property type="molecule type" value="Genomic_DNA"/>
</dbReference>
<dbReference type="GO" id="GO:0016787">
    <property type="term" value="F:hydrolase activity"/>
    <property type="evidence" value="ECO:0007669"/>
    <property type="project" value="UniProtKB-KW"/>
</dbReference>
<comment type="caution">
    <text evidence="2">The sequence shown here is derived from an EMBL/GenBank/DDBJ whole genome shotgun (WGS) entry which is preliminary data.</text>
</comment>
<reference evidence="3" key="1">
    <citation type="journal article" date="2019" name="Int. J. Syst. Evol. Microbiol.">
        <title>The Global Catalogue of Microorganisms (GCM) 10K type strain sequencing project: providing services to taxonomists for standard genome sequencing and annotation.</title>
        <authorList>
            <consortium name="The Broad Institute Genomics Platform"/>
            <consortium name="The Broad Institute Genome Sequencing Center for Infectious Disease"/>
            <person name="Wu L."/>
            <person name="Ma J."/>
        </authorList>
    </citation>
    <scope>NUCLEOTIDE SEQUENCE [LARGE SCALE GENOMIC DNA]</scope>
    <source>
        <strain evidence="3">JCM 18283</strain>
    </source>
</reference>
<accession>A0ABP9FVH5</accession>
<feature type="domain" description="SGNH hydrolase-type esterase" evidence="1">
    <location>
        <begin position="35"/>
        <end position="185"/>
    </location>
</feature>